<accession>A0A6A5TMN4</accession>
<reference evidence="11" key="1">
    <citation type="journal article" date="2020" name="Stud. Mycol.">
        <title>101 Dothideomycetes genomes: a test case for predicting lifestyles and emergence of pathogens.</title>
        <authorList>
            <person name="Haridas S."/>
            <person name="Albert R."/>
            <person name="Binder M."/>
            <person name="Bloem J."/>
            <person name="Labutti K."/>
            <person name="Salamov A."/>
            <person name="Andreopoulos B."/>
            <person name="Baker S."/>
            <person name="Barry K."/>
            <person name="Bills G."/>
            <person name="Bluhm B."/>
            <person name="Cannon C."/>
            <person name="Castanera R."/>
            <person name="Culley D."/>
            <person name="Daum C."/>
            <person name="Ezra D."/>
            <person name="Gonzalez J."/>
            <person name="Henrissat B."/>
            <person name="Kuo A."/>
            <person name="Liang C."/>
            <person name="Lipzen A."/>
            <person name="Lutzoni F."/>
            <person name="Magnuson J."/>
            <person name="Mondo S."/>
            <person name="Nolan M."/>
            <person name="Ohm R."/>
            <person name="Pangilinan J."/>
            <person name="Park H.-J."/>
            <person name="Ramirez L."/>
            <person name="Alfaro M."/>
            <person name="Sun H."/>
            <person name="Tritt A."/>
            <person name="Yoshinaga Y."/>
            <person name="Zwiers L.-H."/>
            <person name="Turgeon B."/>
            <person name="Goodwin S."/>
            <person name="Spatafora J."/>
            <person name="Crous P."/>
            <person name="Grigoriev I."/>
        </authorList>
    </citation>
    <scope>NUCLEOTIDE SEQUENCE</scope>
    <source>
        <strain evidence="11">CBS 675.92</strain>
    </source>
</reference>
<sequence length="346" mass="37873">MRSMRSISLNPKERAASPPQWPLAHLLAGASGGLATAIVTSPLDVLRTRLQSDYYHLPPQSNLGPHAPSKPTLGRLLNTSVRHIRETVHIIKSIHHTEGGRAFFRGLGPSLAGVVPATAIKFYVFGNCKWLGAQMLGCREDAAIVHTLAAVAAGIATATATNPIWLVKTRLQLDKSRTEAGRVTARRYKNSLDCVRQVIQQEGIGGLYRGLTASYLGTAETVLHLVLYEQLKVIYRRALKDSNLWNNAAWDETVHWISTSGAAGSAKLVAVLAMYPHEVVRTRLRQAPMENGVLRYTGLWQCFRSIGRQEGLVGLYGGMTPHLVRSIPSAVITLGVYEFVLRSIKS</sequence>
<dbReference type="SUPFAM" id="SSF103506">
    <property type="entry name" value="Mitochondrial carrier"/>
    <property type="match status" value="1"/>
</dbReference>
<gene>
    <name evidence="11" type="ORF">CC80DRAFT_528048</name>
</gene>
<evidence type="ECO:0000256" key="5">
    <source>
        <dbReference type="ARBA" id="ARBA00022792"/>
    </source>
</evidence>
<keyword evidence="7" id="KW-0496">Mitochondrion</keyword>
<evidence type="ECO:0000313" key="11">
    <source>
        <dbReference type="EMBL" id="KAF1952066.1"/>
    </source>
</evidence>
<dbReference type="InterPro" id="IPR002067">
    <property type="entry name" value="MCP"/>
</dbReference>
<keyword evidence="8 9" id="KW-0472">Membrane</keyword>
<dbReference type="PRINTS" id="PR00926">
    <property type="entry name" value="MITOCARRIER"/>
</dbReference>
<evidence type="ECO:0000256" key="10">
    <source>
        <dbReference type="RuleBase" id="RU000488"/>
    </source>
</evidence>
<evidence type="ECO:0000256" key="8">
    <source>
        <dbReference type="ARBA" id="ARBA00023136"/>
    </source>
</evidence>
<dbReference type="InterPro" id="IPR018108">
    <property type="entry name" value="MCP_transmembrane"/>
</dbReference>
<protein>
    <submittedName>
        <fullName evidence="11">Mitochondrial carrier</fullName>
    </submittedName>
</protein>
<dbReference type="Pfam" id="PF00153">
    <property type="entry name" value="Mito_carr"/>
    <property type="match status" value="3"/>
</dbReference>
<dbReference type="Gene3D" id="1.50.40.10">
    <property type="entry name" value="Mitochondrial carrier domain"/>
    <property type="match status" value="2"/>
</dbReference>
<dbReference type="Proteomes" id="UP000800035">
    <property type="component" value="Unassembled WGS sequence"/>
</dbReference>
<dbReference type="InterPro" id="IPR023395">
    <property type="entry name" value="MCP_dom_sf"/>
</dbReference>
<proteinExistence type="inferred from homology"/>
<feature type="repeat" description="Solcar" evidence="9">
    <location>
        <begin position="20"/>
        <end position="131"/>
    </location>
</feature>
<evidence type="ECO:0000256" key="7">
    <source>
        <dbReference type="ARBA" id="ARBA00023128"/>
    </source>
</evidence>
<organism evidence="11 12">
    <name type="scientific">Byssothecium circinans</name>
    <dbReference type="NCBI Taxonomy" id="147558"/>
    <lineage>
        <taxon>Eukaryota</taxon>
        <taxon>Fungi</taxon>
        <taxon>Dikarya</taxon>
        <taxon>Ascomycota</taxon>
        <taxon>Pezizomycotina</taxon>
        <taxon>Dothideomycetes</taxon>
        <taxon>Pleosporomycetidae</taxon>
        <taxon>Pleosporales</taxon>
        <taxon>Massarineae</taxon>
        <taxon>Massarinaceae</taxon>
        <taxon>Byssothecium</taxon>
    </lineage>
</organism>
<dbReference type="PANTHER" id="PTHR45829">
    <property type="entry name" value="MITOCHONDRIAL CARRIER PROTEIN RIM2"/>
    <property type="match status" value="1"/>
</dbReference>
<keyword evidence="2 10" id="KW-0813">Transport</keyword>
<dbReference type="GO" id="GO:1990519">
    <property type="term" value="P:pyrimidine nucleotide import into mitochondrion"/>
    <property type="evidence" value="ECO:0007669"/>
    <property type="project" value="TreeGrafter"/>
</dbReference>
<keyword evidence="3 9" id="KW-0812">Transmembrane</keyword>
<evidence type="ECO:0000256" key="1">
    <source>
        <dbReference type="ARBA" id="ARBA00004448"/>
    </source>
</evidence>
<dbReference type="PROSITE" id="PS50920">
    <property type="entry name" value="SOLCAR"/>
    <property type="match status" value="3"/>
</dbReference>
<evidence type="ECO:0000256" key="9">
    <source>
        <dbReference type="PROSITE-ProRule" id="PRU00282"/>
    </source>
</evidence>
<dbReference type="GO" id="GO:0015218">
    <property type="term" value="F:pyrimidine nucleotide transmembrane transporter activity"/>
    <property type="evidence" value="ECO:0007669"/>
    <property type="project" value="InterPro"/>
</dbReference>
<evidence type="ECO:0000256" key="6">
    <source>
        <dbReference type="ARBA" id="ARBA00022989"/>
    </source>
</evidence>
<keyword evidence="12" id="KW-1185">Reference proteome</keyword>
<keyword evidence="6" id="KW-1133">Transmembrane helix</keyword>
<comment type="subcellular location">
    <subcellularLocation>
        <location evidence="1">Mitochondrion inner membrane</location>
        <topology evidence="1">Multi-pass membrane protein</topology>
    </subcellularLocation>
</comment>
<keyword evidence="4" id="KW-0677">Repeat</keyword>
<name>A0A6A5TMN4_9PLEO</name>
<keyword evidence="5" id="KW-0999">Mitochondrion inner membrane</keyword>
<dbReference type="InterPro" id="IPR049562">
    <property type="entry name" value="SLC25A33/36-like"/>
</dbReference>
<evidence type="ECO:0000313" key="12">
    <source>
        <dbReference type="Proteomes" id="UP000800035"/>
    </source>
</evidence>
<dbReference type="AlphaFoldDB" id="A0A6A5TMN4"/>
<dbReference type="OrthoDB" id="269120at2759"/>
<evidence type="ECO:0000256" key="3">
    <source>
        <dbReference type="ARBA" id="ARBA00022692"/>
    </source>
</evidence>
<feature type="repeat" description="Solcar" evidence="9">
    <location>
        <begin position="254"/>
        <end position="343"/>
    </location>
</feature>
<evidence type="ECO:0000256" key="2">
    <source>
        <dbReference type="ARBA" id="ARBA00022448"/>
    </source>
</evidence>
<feature type="repeat" description="Solcar" evidence="9">
    <location>
        <begin position="141"/>
        <end position="234"/>
    </location>
</feature>
<dbReference type="EMBL" id="ML977013">
    <property type="protein sequence ID" value="KAF1952066.1"/>
    <property type="molecule type" value="Genomic_DNA"/>
</dbReference>
<evidence type="ECO:0000256" key="4">
    <source>
        <dbReference type="ARBA" id="ARBA00022737"/>
    </source>
</evidence>
<comment type="similarity">
    <text evidence="10">Belongs to the mitochondrial carrier (TC 2.A.29) family.</text>
</comment>
<dbReference type="PANTHER" id="PTHR45829:SF4">
    <property type="entry name" value="MITOCHONDRIAL CARRIER PROTEIN RIM2"/>
    <property type="match status" value="1"/>
</dbReference>
<dbReference type="GO" id="GO:0005743">
    <property type="term" value="C:mitochondrial inner membrane"/>
    <property type="evidence" value="ECO:0007669"/>
    <property type="project" value="UniProtKB-SubCell"/>
</dbReference>